<keyword evidence="4" id="KW-0811">Translocation</keyword>
<comment type="similarity">
    <text evidence="1 10">Belongs to the peroxin-14 family.</text>
</comment>
<dbReference type="InterPro" id="IPR006785">
    <property type="entry name" value="Pex14_N"/>
</dbReference>
<dbReference type="GO" id="GO:1990429">
    <property type="term" value="C:peroxisomal importomer complex"/>
    <property type="evidence" value="ECO:0007669"/>
    <property type="project" value="TreeGrafter"/>
</dbReference>
<evidence type="ECO:0000256" key="7">
    <source>
        <dbReference type="ARBA" id="ARBA00029502"/>
    </source>
</evidence>
<dbReference type="InterPro" id="IPR036388">
    <property type="entry name" value="WH-like_DNA-bd_sf"/>
</dbReference>
<evidence type="ECO:0000313" key="14">
    <source>
        <dbReference type="Proteomes" id="UP000747542"/>
    </source>
</evidence>
<evidence type="ECO:0000256" key="1">
    <source>
        <dbReference type="ARBA" id="ARBA00005443"/>
    </source>
</evidence>
<gene>
    <name evidence="13" type="primary">Pex14-L</name>
    <name evidence="13" type="ORF">Hamer_G013753</name>
</gene>
<sequence>MSVDTMEETTALRQKLVDEAAKFLLNPSVINHASDQKTAFLHKKGLTETEIEAAFAKAKTVAPMGAAVSSMMVPHPGSYSGPPASAYMLPSHPSVWIKIRDICNFVLILTGASYGIYHIYQKYLGPWLTGRRQKTVDESMTELQQSVVTVLKEIQTTLASLDHTISAQNVHIQVEVIETEETSLQSTKLQEDLSEMDIEAVIITSEAAYADKEVLKGEIVAVDPEENGHDKDELSVGDSGSFPDSSDEMSQ</sequence>
<proteinExistence type="inferred from homology"/>
<accession>A0A8J5KKF8</accession>
<dbReference type="EMBL" id="JAHLQT010012455">
    <property type="protein sequence ID" value="KAG7171295.1"/>
    <property type="molecule type" value="Genomic_DNA"/>
</dbReference>
<evidence type="ECO:0000256" key="6">
    <source>
        <dbReference type="ARBA" id="ARBA00023140"/>
    </source>
</evidence>
<protein>
    <recommendedName>
        <fullName evidence="7 10">Peroxisomal membrane protein PEX14</fullName>
    </recommendedName>
    <alternativeName>
        <fullName evidence="8 10">Peroxin-14</fullName>
    </alternativeName>
</protein>
<dbReference type="PANTHER" id="PTHR23058">
    <property type="entry name" value="PEROXISOMAL MEMBRANE PROTEIN PEX14"/>
    <property type="match status" value="1"/>
</dbReference>
<evidence type="ECO:0000256" key="10">
    <source>
        <dbReference type="RuleBase" id="RU367032"/>
    </source>
</evidence>
<evidence type="ECO:0000259" key="12">
    <source>
        <dbReference type="Pfam" id="PF04695"/>
    </source>
</evidence>
<organism evidence="13 14">
    <name type="scientific">Homarus americanus</name>
    <name type="common">American lobster</name>
    <dbReference type="NCBI Taxonomy" id="6706"/>
    <lineage>
        <taxon>Eukaryota</taxon>
        <taxon>Metazoa</taxon>
        <taxon>Ecdysozoa</taxon>
        <taxon>Arthropoda</taxon>
        <taxon>Crustacea</taxon>
        <taxon>Multicrustacea</taxon>
        <taxon>Malacostraca</taxon>
        <taxon>Eumalacostraca</taxon>
        <taxon>Eucarida</taxon>
        <taxon>Decapoda</taxon>
        <taxon>Pleocyemata</taxon>
        <taxon>Astacidea</taxon>
        <taxon>Nephropoidea</taxon>
        <taxon>Nephropidae</taxon>
        <taxon>Homarus</taxon>
    </lineage>
</organism>
<evidence type="ECO:0000313" key="13">
    <source>
        <dbReference type="EMBL" id="KAG7171295.1"/>
    </source>
</evidence>
<dbReference type="Proteomes" id="UP000747542">
    <property type="component" value="Unassembled WGS sequence"/>
</dbReference>
<name>A0A8J5KKF8_HOMAM</name>
<evidence type="ECO:0000256" key="8">
    <source>
        <dbReference type="ARBA" id="ARBA00029691"/>
    </source>
</evidence>
<dbReference type="AlphaFoldDB" id="A0A8J5KKF8"/>
<evidence type="ECO:0000256" key="9">
    <source>
        <dbReference type="ARBA" id="ARBA00046271"/>
    </source>
</evidence>
<evidence type="ECO:0000256" key="4">
    <source>
        <dbReference type="ARBA" id="ARBA00023010"/>
    </source>
</evidence>
<keyword evidence="5 10" id="KW-0472">Membrane</keyword>
<evidence type="ECO:0000256" key="5">
    <source>
        <dbReference type="ARBA" id="ARBA00023136"/>
    </source>
</evidence>
<dbReference type="GO" id="GO:0016560">
    <property type="term" value="P:protein import into peroxisome matrix, docking"/>
    <property type="evidence" value="ECO:0007669"/>
    <property type="project" value="UniProtKB-UniRule"/>
</dbReference>
<evidence type="ECO:0000256" key="11">
    <source>
        <dbReference type="SAM" id="MobiDB-lite"/>
    </source>
</evidence>
<dbReference type="PANTHER" id="PTHR23058:SF0">
    <property type="entry name" value="PEROXISOMAL MEMBRANE PROTEIN PEX14"/>
    <property type="match status" value="1"/>
</dbReference>
<keyword evidence="6 10" id="KW-0576">Peroxisome</keyword>
<evidence type="ECO:0000256" key="3">
    <source>
        <dbReference type="ARBA" id="ARBA00022927"/>
    </source>
</evidence>
<evidence type="ECO:0000256" key="2">
    <source>
        <dbReference type="ARBA" id="ARBA00022448"/>
    </source>
</evidence>
<dbReference type="GO" id="GO:0005102">
    <property type="term" value="F:signaling receptor binding"/>
    <property type="evidence" value="ECO:0007669"/>
    <property type="project" value="TreeGrafter"/>
</dbReference>
<reference evidence="13" key="1">
    <citation type="journal article" date="2021" name="Sci. Adv.">
        <title>The American lobster genome reveals insights on longevity, neural, and immune adaptations.</title>
        <authorList>
            <person name="Polinski J.M."/>
            <person name="Zimin A.V."/>
            <person name="Clark K.F."/>
            <person name="Kohn A.B."/>
            <person name="Sadowski N."/>
            <person name="Timp W."/>
            <person name="Ptitsyn A."/>
            <person name="Khanna P."/>
            <person name="Romanova D.Y."/>
            <person name="Williams P."/>
            <person name="Greenwood S.J."/>
            <person name="Moroz L.L."/>
            <person name="Walt D.R."/>
            <person name="Bodnar A.G."/>
        </authorList>
    </citation>
    <scope>NUCLEOTIDE SEQUENCE</scope>
    <source>
        <strain evidence="13">GMGI-L3</strain>
    </source>
</reference>
<keyword evidence="14" id="KW-1185">Reference proteome</keyword>
<dbReference type="GO" id="GO:0005778">
    <property type="term" value="C:peroxisomal membrane"/>
    <property type="evidence" value="ECO:0007669"/>
    <property type="project" value="UniProtKB-SubCell"/>
</dbReference>
<keyword evidence="3 10" id="KW-0653">Protein transport</keyword>
<feature type="region of interest" description="Disordered" evidence="11">
    <location>
        <begin position="222"/>
        <end position="251"/>
    </location>
</feature>
<comment type="caution">
    <text evidence="13">The sequence shown here is derived from an EMBL/GenBank/DDBJ whole genome shotgun (WGS) entry which is preliminary data.</text>
</comment>
<keyword evidence="2 10" id="KW-0813">Transport</keyword>
<comment type="subcellular location">
    <subcellularLocation>
        <location evidence="9 10">Peroxisome membrane</location>
    </subcellularLocation>
</comment>
<dbReference type="Pfam" id="PF04695">
    <property type="entry name" value="Pex14_N"/>
    <property type="match status" value="1"/>
</dbReference>
<feature type="domain" description="Peroxisome membrane anchor protein Pex14p N-terminal" evidence="12">
    <location>
        <begin position="13"/>
        <end position="56"/>
    </location>
</feature>
<dbReference type="InterPro" id="IPR025655">
    <property type="entry name" value="PEX14"/>
</dbReference>
<dbReference type="Gene3D" id="1.10.10.10">
    <property type="entry name" value="Winged helix-like DNA-binding domain superfamily/Winged helix DNA-binding domain"/>
    <property type="match status" value="1"/>
</dbReference>
<comment type="function">
    <text evidence="10">Component of the PEX13-PEX14 docking complex, a translocon channel that specifically mediates the import of peroxisomal cargo proteins bound to PEX5 receptor. The PEX13-PEX14 docking complex forms a large import pore which can be opened to a diameter of about 9 nm. Mechanistically, PEX5 receptor along with cargo proteins associates with the PEX14 subunit of the PEX13-PEX14 docking complex in the cytosol, leading to the insertion of the receptor into the organelle membrane with the concomitant translocation of the cargo into the peroxisome matrix.</text>
</comment>